<dbReference type="SUPFAM" id="SSF53335">
    <property type="entry name" value="S-adenosyl-L-methionine-dependent methyltransferases"/>
    <property type="match status" value="1"/>
</dbReference>
<dbReference type="InterPro" id="IPR016461">
    <property type="entry name" value="COMT-like"/>
</dbReference>
<keyword evidence="3" id="KW-0949">S-adenosyl-L-methionine</keyword>
<dbReference type="InterPro" id="IPR029063">
    <property type="entry name" value="SAM-dependent_MTases_sf"/>
</dbReference>
<dbReference type="EMBL" id="JACAZI010000009">
    <property type="protein sequence ID" value="KAF7352950.1"/>
    <property type="molecule type" value="Genomic_DNA"/>
</dbReference>
<dbReference type="GO" id="GO:0008171">
    <property type="term" value="F:O-methyltransferase activity"/>
    <property type="evidence" value="ECO:0007669"/>
    <property type="project" value="InterPro"/>
</dbReference>
<comment type="caution">
    <text evidence="5">The sequence shown here is derived from an EMBL/GenBank/DDBJ whole genome shotgun (WGS) entry which is preliminary data.</text>
</comment>
<evidence type="ECO:0000313" key="5">
    <source>
        <dbReference type="EMBL" id="KAF7352950.1"/>
    </source>
</evidence>
<dbReference type="PANTHER" id="PTHR43712">
    <property type="entry name" value="PUTATIVE (AFU_ORTHOLOGUE AFUA_4G14580)-RELATED"/>
    <property type="match status" value="1"/>
</dbReference>
<dbReference type="InterPro" id="IPR001077">
    <property type="entry name" value="COMT_C"/>
</dbReference>
<dbReference type="OrthoDB" id="2890051at2759"/>
<dbReference type="InterPro" id="IPR036388">
    <property type="entry name" value="WH-like_DNA-bd_sf"/>
</dbReference>
<evidence type="ECO:0000259" key="4">
    <source>
        <dbReference type="Pfam" id="PF00891"/>
    </source>
</evidence>
<dbReference type="PROSITE" id="PS51683">
    <property type="entry name" value="SAM_OMT_II"/>
    <property type="match status" value="1"/>
</dbReference>
<dbReference type="AlphaFoldDB" id="A0A8H6Y2N1"/>
<keyword evidence="6" id="KW-1185">Reference proteome</keyword>
<organism evidence="5 6">
    <name type="scientific">Mycena venus</name>
    <dbReference type="NCBI Taxonomy" id="2733690"/>
    <lineage>
        <taxon>Eukaryota</taxon>
        <taxon>Fungi</taxon>
        <taxon>Dikarya</taxon>
        <taxon>Basidiomycota</taxon>
        <taxon>Agaricomycotina</taxon>
        <taxon>Agaricomycetes</taxon>
        <taxon>Agaricomycetidae</taxon>
        <taxon>Agaricales</taxon>
        <taxon>Marasmiineae</taxon>
        <taxon>Mycenaceae</taxon>
        <taxon>Mycena</taxon>
    </lineage>
</organism>
<dbReference type="Pfam" id="PF00891">
    <property type="entry name" value="Methyltransf_2"/>
    <property type="match status" value="1"/>
</dbReference>
<reference evidence="5" key="1">
    <citation type="submission" date="2020-05" db="EMBL/GenBank/DDBJ databases">
        <title>Mycena genomes resolve the evolution of fungal bioluminescence.</title>
        <authorList>
            <person name="Tsai I.J."/>
        </authorList>
    </citation>
    <scope>NUCLEOTIDE SEQUENCE</scope>
    <source>
        <strain evidence="5">CCC161011</strain>
    </source>
</reference>
<dbReference type="GO" id="GO:0032259">
    <property type="term" value="P:methylation"/>
    <property type="evidence" value="ECO:0007669"/>
    <property type="project" value="UniProtKB-KW"/>
</dbReference>
<proteinExistence type="predicted"/>
<keyword evidence="1 5" id="KW-0489">Methyltransferase</keyword>
<dbReference type="Gene3D" id="3.40.50.150">
    <property type="entry name" value="Vaccinia Virus protein VP39"/>
    <property type="match status" value="1"/>
</dbReference>
<evidence type="ECO:0000256" key="3">
    <source>
        <dbReference type="ARBA" id="ARBA00022691"/>
    </source>
</evidence>
<evidence type="ECO:0000313" key="6">
    <source>
        <dbReference type="Proteomes" id="UP000620124"/>
    </source>
</evidence>
<dbReference type="PANTHER" id="PTHR43712:SF8">
    <property type="entry name" value="O-METHYLTRANSFERASE AF390-400"/>
    <property type="match status" value="1"/>
</dbReference>
<protein>
    <submittedName>
        <fullName evidence="5">Demethylsterigmatocystin 6-O-methyltransferase</fullName>
    </submittedName>
</protein>
<evidence type="ECO:0000256" key="2">
    <source>
        <dbReference type="ARBA" id="ARBA00022679"/>
    </source>
</evidence>
<name>A0A8H6Y2N1_9AGAR</name>
<dbReference type="Proteomes" id="UP000620124">
    <property type="component" value="Unassembled WGS sequence"/>
</dbReference>
<evidence type="ECO:0000256" key="1">
    <source>
        <dbReference type="ARBA" id="ARBA00022603"/>
    </source>
</evidence>
<dbReference type="Gene3D" id="1.10.10.10">
    <property type="entry name" value="Winged helix-like DNA-binding domain superfamily/Winged helix DNA-binding domain"/>
    <property type="match status" value="1"/>
</dbReference>
<keyword evidence="2 5" id="KW-0808">Transferase</keyword>
<accession>A0A8H6Y2N1</accession>
<feature type="domain" description="O-methyltransferase C-terminal" evidence="4">
    <location>
        <begin position="233"/>
        <end position="393"/>
    </location>
</feature>
<sequence>MALSVDKIINVLDNISPDLNVQEHTQVTEALRRTLNRLQTPFERAWEMTAPQPLVLAACQTTIDLGLWEAWRSAGGGQKSLDELVRLCNKGCNPNLLRMTLTTSTYSTLTDLRSGRLMRLLVARNVVEETGLDIFQPTAFSLAMGDRSIALSLQLGTYHLIPAALEVPSHLALTAYQEPTDANNTAYIKMGWNPEKLDFFARCGRKPELQESFVQFMSATTAWKQNWIDYFDTSTLVDESVLDNGKKTPIFVDIGGSIGLDVTRFLEKHPDVPDGSLVLQDLDDVISMVKVDPKIRVMAHDFFKPQPVINSRIYFLHAVLHDWSDTLALQILSNLVPAFKKGYSKLLIADGVIPPEGASAMQATHDLLMMGLLSAGERTEAAWSKLLNTAGFKVVKVWKDSQKMECVIEAELE</sequence>
<gene>
    <name evidence="5" type="ORF">MVEN_01262400</name>
</gene>